<accession>A0A388KZA9</accession>
<keyword evidence="3" id="KW-1185">Reference proteome</keyword>
<proteinExistence type="predicted"/>
<sequence>MMMRCTFCNKVFQGTLFQATRHFVQTNYCKVVTDEALYDIGKRTQLKFEADQTERISRFAAGRGLDVPRAGAVTGGEAVQRPRELGGGGEIGHAEPDQPLGGRGGGIEGDVIIDDREARGTTREGFPTHEDHPEFDPLTGERIVDWQRRGVKWQQPSVQEPAGEGSSKRKEGGAVPATTQAGKRLRQQKVDEVYGGEWVARHKKAFLRWLCSSGVSFNAFRNEAWRAYQQVLLQQPGSSPRAVLPSHSEIASMQAVEMHRAELAEELEEVRQPFWVTGATILSDGRKSQDGRPIVNFLAAGSRGVVMYTTINREARRGGVGRCCARPSEMGDHFPRVQVRRAAAGQCDMH</sequence>
<protein>
    <recommendedName>
        <fullName evidence="4">DUF659 domain-containing protein</fullName>
    </recommendedName>
</protein>
<feature type="region of interest" description="Disordered" evidence="1">
    <location>
        <begin position="80"/>
        <end position="109"/>
    </location>
</feature>
<feature type="region of interest" description="Disordered" evidence="1">
    <location>
        <begin position="151"/>
        <end position="185"/>
    </location>
</feature>
<gene>
    <name evidence="2" type="ORF">CBR_g20027</name>
</gene>
<organism evidence="2 3">
    <name type="scientific">Chara braunii</name>
    <name type="common">Braun's stonewort</name>
    <dbReference type="NCBI Taxonomy" id="69332"/>
    <lineage>
        <taxon>Eukaryota</taxon>
        <taxon>Viridiplantae</taxon>
        <taxon>Streptophyta</taxon>
        <taxon>Charophyceae</taxon>
        <taxon>Charales</taxon>
        <taxon>Characeae</taxon>
        <taxon>Chara</taxon>
    </lineage>
</organism>
<dbReference type="Proteomes" id="UP000265515">
    <property type="component" value="Unassembled WGS sequence"/>
</dbReference>
<dbReference type="EMBL" id="BFEA01000223">
    <property type="protein sequence ID" value="GBG75397.1"/>
    <property type="molecule type" value="Genomic_DNA"/>
</dbReference>
<name>A0A388KZA9_CHABU</name>
<evidence type="ECO:0008006" key="4">
    <source>
        <dbReference type="Google" id="ProtNLM"/>
    </source>
</evidence>
<dbReference type="Gramene" id="GBG75397">
    <property type="protein sequence ID" value="GBG75397"/>
    <property type="gene ID" value="CBR_g20027"/>
</dbReference>
<comment type="caution">
    <text evidence="2">The sequence shown here is derived from an EMBL/GenBank/DDBJ whole genome shotgun (WGS) entry which is preliminary data.</text>
</comment>
<evidence type="ECO:0000256" key="1">
    <source>
        <dbReference type="SAM" id="MobiDB-lite"/>
    </source>
</evidence>
<evidence type="ECO:0000313" key="3">
    <source>
        <dbReference type="Proteomes" id="UP000265515"/>
    </source>
</evidence>
<evidence type="ECO:0000313" key="2">
    <source>
        <dbReference type="EMBL" id="GBG75397.1"/>
    </source>
</evidence>
<dbReference type="AlphaFoldDB" id="A0A388KZA9"/>
<reference evidence="2 3" key="1">
    <citation type="journal article" date="2018" name="Cell">
        <title>The Chara Genome: Secondary Complexity and Implications for Plant Terrestrialization.</title>
        <authorList>
            <person name="Nishiyama T."/>
            <person name="Sakayama H."/>
            <person name="Vries J.D."/>
            <person name="Buschmann H."/>
            <person name="Saint-Marcoux D."/>
            <person name="Ullrich K.K."/>
            <person name="Haas F.B."/>
            <person name="Vanderstraeten L."/>
            <person name="Becker D."/>
            <person name="Lang D."/>
            <person name="Vosolsobe S."/>
            <person name="Rombauts S."/>
            <person name="Wilhelmsson P.K.I."/>
            <person name="Janitza P."/>
            <person name="Kern R."/>
            <person name="Heyl A."/>
            <person name="Rumpler F."/>
            <person name="Villalobos L.I.A.C."/>
            <person name="Clay J.M."/>
            <person name="Skokan R."/>
            <person name="Toyoda A."/>
            <person name="Suzuki Y."/>
            <person name="Kagoshima H."/>
            <person name="Schijlen E."/>
            <person name="Tajeshwar N."/>
            <person name="Catarino B."/>
            <person name="Hetherington A.J."/>
            <person name="Saltykova A."/>
            <person name="Bonnot C."/>
            <person name="Breuninger H."/>
            <person name="Symeonidi A."/>
            <person name="Radhakrishnan G.V."/>
            <person name="Van Nieuwerburgh F."/>
            <person name="Deforce D."/>
            <person name="Chang C."/>
            <person name="Karol K.G."/>
            <person name="Hedrich R."/>
            <person name="Ulvskov P."/>
            <person name="Glockner G."/>
            <person name="Delwiche C.F."/>
            <person name="Petrasek J."/>
            <person name="Van de Peer Y."/>
            <person name="Friml J."/>
            <person name="Beilby M."/>
            <person name="Dolan L."/>
            <person name="Kohara Y."/>
            <person name="Sugano S."/>
            <person name="Fujiyama A."/>
            <person name="Delaux P.-M."/>
            <person name="Quint M."/>
            <person name="TheiBen G."/>
            <person name="Hagemann M."/>
            <person name="Harholt J."/>
            <person name="Dunand C."/>
            <person name="Zachgo S."/>
            <person name="Langdale J."/>
            <person name="Maumus F."/>
            <person name="Straeten D.V.D."/>
            <person name="Gould S.B."/>
            <person name="Rensing S.A."/>
        </authorList>
    </citation>
    <scope>NUCLEOTIDE SEQUENCE [LARGE SCALE GENOMIC DNA]</scope>
    <source>
        <strain evidence="2 3">S276</strain>
    </source>
</reference>